<proteinExistence type="predicted"/>
<sequence>MENRISDSEKQYAMFIHISQFAGVIIPGLGWILPLVLWLTKKDTSSYIDANGKIVMNWIISCFLYAIGATILTFILIGIPLLIALGICSLIFTIIGAIRANDGILWPYPLSIKFIN</sequence>
<dbReference type="GeneID" id="98069942"/>
<keyword evidence="7" id="KW-1185">Reference proteome</keyword>
<dbReference type="Pfam" id="PF09685">
    <property type="entry name" value="MamF_MmsF"/>
    <property type="match status" value="1"/>
</dbReference>
<keyword evidence="4 5" id="KW-0472">Membrane</keyword>
<evidence type="ECO:0000256" key="5">
    <source>
        <dbReference type="SAM" id="Phobius"/>
    </source>
</evidence>
<dbReference type="EMBL" id="ADMC01000025">
    <property type="protein sequence ID" value="EHP46785.1"/>
    <property type="molecule type" value="Genomic_DNA"/>
</dbReference>
<evidence type="ECO:0008006" key="8">
    <source>
        <dbReference type="Google" id="ProtNLM"/>
    </source>
</evidence>
<evidence type="ECO:0000313" key="6">
    <source>
        <dbReference type="EMBL" id="EHP46785.1"/>
    </source>
</evidence>
<evidence type="ECO:0000313" key="7">
    <source>
        <dbReference type="Proteomes" id="UP000004892"/>
    </source>
</evidence>
<evidence type="ECO:0000256" key="3">
    <source>
        <dbReference type="ARBA" id="ARBA00022989"/>
    </source>
</evidence>
<dbReference type="eggNOG" id="COG3296">
    <property type="taxonomic scope" value="Bacteria"/>
</dbReference>
<comment type="subcellular location">
    <subcellularLocation>
        <location evidence="1">Membrane</location>
        <topology evidence="1">Multi-pass membrane protein</topology>
    </subcellularLocation>
</comment>
<protein>
    <recommendedName>
        <fullName evidence="8">DUF4870 domain-containing protein</fullName>
    </recommendedName>
</protein>
<accession>H1DJ23</accession>
<evidence type="ECO:0000256" key="4">
    <source>
        <dbReference type="ARBA" id="ARBA00023136"/>
    </source>
</evidence>
<feature type="transmembrane region" description="Helical" evidence="5">
    <location>
        <begin position="82"/>
        <end position="100"/>
    </location>
</feature>
<keyword evidence="2 5" id="KW-0812">Transmembrane</keyword>
<evidence type="ECO:0000256" key="1">
    <source>
        <dbReference type="ARBA" id="ARBA00004141"/>
    </source>
</evidence>
<dbReference type="AlphaFoldDB" id="H1DJ23"/>
<gene>
    <name evidence="6" type="ORF">HMPREF9449_02402</name>
</gene>
<dbReference type="Proteomes" id="UP000004892">
    <property type="component" value="Unassembled WGS sequence"/>
</dbReference>
<organism evidence="6 7">
    <name type="scientific">Odoribacter laneus YIT 12061</name>
    <dbReference type="NCBI Taxonomy" id="742817"/>
    <lineage>
        <taxon>Bacteria</taxon>
        <taxon>Pseudomonadati</taxon>
        <taxon>Bacteroidota</taxon>
        <taxon>Bacteroidia</taxon>
        <taxon>Bacteroidales</taxon>
        <taxon>Odoribacteraceae</taxon>
        <taxon>Odoribacter</taxon>
    </lineage>
</organism>
<feature type="transmembrane region" description="Helical" evidence="5">
    <location>
        <begin position="12"/>
        <end position="38"/>
    </location>
</feature>
<keyword evidence="3 5" id="KW-1133">Transmembrane helix</keyword>
<name>H1DJ23_9BACT</name>
<feature type="transmembrane region" description="Helical" evidence="5">
    <location>
        <begin position="58"/>
        <end position="77"/>
    </location>
</feature>
<dbReference type="PATRIC" id="fig|742817.3.peg.2570"/>
<evidence type="ECO:0000256" key="2">
    <source>
        <dbReference type="ARBA" id="ARBA00022692"/>
    </source>
</evidence>
<dbReference type="RefSeq" id="WP_009137548.1">
    <property type="nucleotide sequence ID" value="NZ_JH594596.1"/>
</dbReference>
<dbReference type="STRING" id="742817.HMPREF9449_02402"/>
<dbReference type="HOGENOM" id="CLU_104196_0_2_10"/>
<dbReference type="InterPro" id="IPR019109">
    <property type="entry name" value="MamF_MmsF"/>
</dbReference>
<comment type="caution">
    <text evidence="6">The sequence shown here is derived from an EMBL/GenBank/DDBJ whole genome shotgun (WGS) entry which is preliminary data.</text>
</comment>
<reference evidence="6 7" key="1">
    <citation type="submission" date="2012-01" db="EMBL/GenBank/DDBJ databases">
        <title>The Genome Sequence of Odoribacter laneus YIT 12061.</title>
        <authorList>
            <consortium name="The Broad Institute Genome Sequencing Platform"/>
            <person name="Earl A."/>
            <person name="Ward D."/>
            <person name="Feldgarden M."/>
            <person name="Gevers D."/>
            <person name="Morotomi M."/>
            <person name="Young S.K."/>
            <person name="Zeng Q."/>
            <person name="Gargeya S."/>
            <person name="Fitzgerald M."/>
            <person name="Haas B."/>
            <person name="Abouelleil A."/>
            <person name="Alvarado L."/>
            <person name="Arachchi H.M."/>
            <person name="Berlin A."/>
            <person name="Chapman S.B."/>
            <person name="Gearin G."/>
            <person name="Goldberg J."/>
            <person name="Griggs A."/>
            <person name="Gujja S."/>
            <person name="Hansen M."/>
            <person name="Heiman D."/>
            <person name="Howarth C."/>
            <person name="Larimer J."/>
            <person name="Lui A."/>
            <person name="MacDonald P.J.P."/>
            <person name="McCowen C."/>
            <person name="Montmayeur A."/>
            <person name="Murphy C."/>
            <person name="Neiman D."/>
            <person name="Pearson M."/>
            <person name="Priest M."/>
            <person name="Roberts A."/>
            <person name="Saif S."/>
            <person name="Shea T."/>
            <person name="Sisk P."/>
            <person name="Stolte C."/>
            <person name="Sykes S."/>
            <person name="Wortman J."/>
            <person name="Nusbaum C."/>
            <person name="Birren B."/>
        </authorList>
    </citation>
    <scope>NUCLEOTIDE SEQUENCE [LARGE SCALE GENOMIC DNA]</scope>
    <source>
        <strain evidence="6 7">YIT 12061</strain>
    </source>
</reference>